<protein>
    <submittedName>
        <fullName evidence="2">Uncharacterized protein</fullName>
    </submittedName>
</protein>
<evidence type="ECO:0000313" key="2">
    <source>
        <dbReference type="EMBL" id="QWU89066.1"/>
    </source>
</evidence>
<reference evidence="2 3" key="1">
    <citation type="submission" date="2021-06" db="EMBL/GenBank/DDBJ databases">
        <title>Candida outbreak in Lebanon.</title>
        <authorList>
            <person name="Finianos M."/>
        </authorList>
    </citation>
    <scope>NUCLEOTIDE SEQUENCE [LARGE SCALE GENOMIC DNA]</scope>
    <source>
        <strain evidence="2">CA3LBN</strain>
    </source>
</reference>
<dbReference type="EMBL" id="CP076664">
    <property type="protein sequence ID" value="QWU89066.1"/>
    <property type="molecule type" value="Genomic_DNA"/>
</dbReference>
<dbReference type="Pfam" id="PF04938">
    <property type="entry name" value="SIP1"/>
    <property type="match status" value="1"/>
</dbReference>
<dbReference type="Gene3D" id="1.20.58.1070">
    <property type="match status" value="1"/>
</dbReference>
<organism evidence="2 3">
    <name type="scientific">Candidozyma haemuli</name>
    <dbReference type="NCBI Taxonomy" id="45357"/>
    <lineage>
        <taxon>Eukaryota</taxon>
        <taxon>Fungi</taxon>
        <taxon>Dikarya</taxon>
        <taxon>Ascomycota</taxon>
        <taxon>Saccharomycotina</taxon>
        <taxon>Pichiomycetes</taxon>
        <taxon>Metschnikowiaceae</taxon>
        <taxon>Candidozyma</taxon>
    </lineage>
</organism>
<proteinExistence type="predicted"/>
<accession>A0ABX8IE63</accession>
<dbReference type="InterPro" id="IPR035426">
    <property type="entry name" value="Gemin2/Brr1"/>
</dbReference>
<keyword evidence="3" id="KW-1185">Reference proteome</keyword>
<feature type="region of interest" description="Disordered" evidence="1">
    <location>
        <begin position="1"/>
        <end position="24"/>
    </location>
</feature>
<dbReference type="Proteomes" id="UP000825434">
    <property type="component" value="Chromosome 4"/>
</dbReference>
<evidence type="ECO:0000256" key="1">
    <source>
        <dbReference type="SAM" id="MobiDB-lite"/>
    </source>
</evidence>
<evidence type="ECO:0000313" key="3">
    <source>
        <dbReference type="Proteomes" id="UP000825434"/>
    </source>
</evidence>
<sequence length="365" mass="41704">MTTSRKRQKVQEPSFRYTQGPLDDEFGQHGAFPLNNIDSDDSVYRYLMSVREEARADRSFHYVERTKKESHSASSQEEQIVPQEKVDEFMGSFKVSQEAREIRLERSEFDYNCFIPNSAAQWRKKVFSEQPDANFLEILDHTTIVKLIVYYTKWLSMSMPDELGKWIFITFVRLDRDLEHREMAIVRDLAKKATKIRSKLDESSDVSPVTEHIIDMILSIGGSASMHAATIFQVSNFNNYYYNMSRKREDLVVPYHHVPAKARADAGSMISQTLPMAAMFMRNKIMSWSAVFLALQSYLSEPINKPEEDAQAGSQPPLLRLVFALVSLSTCYLDLFFPGTNPQIKKSALSKAAETVSSVVSEATS</sequence>
<gene>
    <name evidence="2" type="ORF">CA3LBN_003389</name>
</gene>
<name>A0ABX8IE63_9ASCO</name>
<dbReference type="PANTHER" id="PTHR28038:SF1">
    <property type="entry name" value="ADL329WP"/>
    <property type="match status" value="1"/>
</dbReference>
<dbReference type="PANTHER" id="PTHR28038">
    <property type="entry name" value="ADL329WP"/>
    <property type="match status" value="1"/>
</dbReference>